<evidence type="ECO:0000313" key="3">
    <source>
        <dbReference type="EMBL" id="KAF8910129.1"/>
    </source>
</evidence>
<dbReference type="Proteomes" id="UP000724874">
    <property type="component" value="Unassembled WGS sequence"/>
</dbReference>
<dbReference type="EMBL" id="JADNYJ010000007">
    <property type="protein sequence ID" value="KAF8910129.1"/>
    <property type="molecule type" value="Genomic_DNA"/>
</dbReference>
<keyword evidence="2" id="KW-0472">Membrane</keyword>
<evidence type="ECO:0000313" key="4">
    <source>
        <dbReference type="Proteomes" id="UP000724874"/>
    </source>
</evidence>
<feature type="transmembrane region" description="Helical" evidence="2">
    <location>
        <begin position="186"/>
        <end position="207"/>
    </location>
</feature>
<comment type="caution">
    <text evidence="3">The sequence shown here is derived from an EMBL/GenBank/DDBJ whole genome shotgun (WGS) entry which is preliminary data.</text>
</comment>
<dbReference type="AlphaFoldDB" id="A0A9P5TSV6"/>
<dbReference type="OrthoDB" id="3266475at2759"/>
<organism evidence="3 4">
    <name type="scientific">Gymnopilus junonius</name>
    <name type="common">Spectacular rustgill mushroom</name>
    <name type="synonym">Gymnopilus spectabilis subsp. junonius</name>
    <dbReference type="NCBI Taxonomy" id="109634"/>
    <lineage>
        <taxon>Eukaryota</taxon>
        <taxon>Fungi</taxon>
        <taxon>Dikarya</taxon>
        <taxon>Basidiomycota</taxon>
        <taxon>Agaricomycotina</taxon>
        <taxon>Agaricomycetes</taxon>
        <taxon>Agaricomycetidae</taxon>
        <taxon>Agaricales</taxon>
        <taxon>Agaricineae</taxon>
        <taxon>Hymenogastraceae</taxon>
        <taxon>Gymnopilus</taxon>
    </lineage>
</organism>
<name>A0A9P5TSV6_GYMJU</name>
<protein>
    <submittedName>
        <fullName evidence="3">Uncharacterized protein</fullName>
    </submittedName>
</protein>
<keyword evidence="2" id="KW-1133">Transmembrane helix</keyword>
<evidence type="ECO:0000256" key="2">
    <source>
        <dbReference type="SAM" id="Phobius"/>
    </source>
</evidence>
<keyword evidence="4" id="KW-1185">Reference proteome</keyword>
<feature type="compositionally biased region" description="Low complexity" evidence="1">
    <location>
        <begin position="142"/>
        <end position="167"/>
    </location>
</feature>
<reference evidence="3" key="1">
    <citation type="submission" date="2020-11" db="EMBL/GenBank/DDBJ databases">
        <authorList>
            <consortium name="DOE Joint Genome Institute"/>
            <person name="Ahrendt S."/>
            <person name="Riley R."/>
            <person name="Andreopoulos W."/>
            <person name="LaButti K."/>
            <person name="Pangilinan J."/>
            <person name="Ruiz-duenas F.J."/>
            <person name="Barrasa J.M."/>
            <person name="Sanchez-Garcia M."/>
            <person name="Camarero S."/>
            <person name="Miyauchi S."/>
            <person name="Serrano A."/>
            <person name="Linde D."/>
            <person name="Babiker R."/>
            <person name="Drula E."/>
            <person name="Ayuso-Fernandez I."/>
            <person name="Pacheco R."/>
            <person name="Padilla G."/>
            <person name="Ferreira P."/>
            <person name="Barriuso J."/>
            <person name="Kellner H."/>
            <person name="Castanera R."/>
            <person name="Alfaro M."/>
            <person name="Ramirez L."/>
            <person name="Pisabarro A.G."/>
            <person name="Kuo A."/>
            <person name="Tritt A."/>
            <person name="Lipzen A."/>
            <person name="He G."/>
            <person name="Yan M."/>
            <person name="Ng V."/>
            <person name="Cullen D."/>
            <person name="Martin F."/>
            <person name="Rosso M.-N."/>
            <person name="Henrissat B."/>
            <person name="Hibbett D."/>
            <person name="Martinez A.T."/>
            <person name="Grigoriev I.V."/>
        </authorList>
    </citation>
    <scope>NUCLEOTIDE SEQUENCE</scope>
    <source>
        <strain evidence="3">AH 44721</strain>
    </source>
</reference>
<feature type="compositionally biased region" description="Polar residues" evidence="1">
    <location>
        <begin position="131"/>
        <end position="141"/>
    </location>
</feature>
<sequence>MRFATIAVFYPLLQVTGRISGRPLPYEKPHSAPAVRDLLSLLGLEGSTPAVDGLGGLPTVGGDQNPALPAPAATNIEQPLPTRLHTESPIFLSSTSIVSAGNMVPTASAATAADVALSTRIGIVSLSSHRSNQGSTATATPSLVGSLSGSGTTGSDTNAASASGSDGYVASDASTTPPAELTEWKVIGVAVITITLIGTLVLSVTFFDQWWGFLRAVLCGKRARRKRDAEMFGSGGEDMVPDWNRRSWKFKLDSEYGHRYPDMGTFGSVEKEKVRGQSLAKGQKGQTILASPEAFPRL</sequence>
<evidence type="ECO:0000256" key="1">
    <source>
        <dbReference type="SAM" id="MobiDB-lite"/>
    </source>
</evidence>
<feature type="region of interest" description="Disordered" evidence="1">
    <location>
        <begin position="131"/>
        <end position="175"/>
    </location>
</feature>
<gene>
    <name evidence="3" type="ORF">CPB84DRAFT_1842781</name>
</gene>
<keyword evidence="2" id="KW-0812">Transmembrane</keyword>
<accession>A0A9P5TSV6</accession>
<proteinExistence type="predicted"/>